<dbReference type="PROSITE" id="PS50055">
    <property type="entry name" value="TYR_PHOSPHATASE_PTP"/>
    <property type="match status" value="1"/>
</dbReference>
<feature type="transmembrane region" description="Helical" evidence="1">
    <location>
        <begin position="349"/>
        <end position="371"/>
    </location>
</feature>
<organism evidence="3 4">
    <name type="scientific">Parastrongyloides trichosuri</name>
    <name type="common">Possum-specific nematode worm</name>
    <dbReference type="NCBI Taxonomy" id="131310"/>
    <lineage>
        <taxon>Eukaryota</taxon>
        <taxon>Metazoa</taxon>
        <taxon>Ecdysozoa</taxon>
        <taxon>Nematoda</taxon>
        <taxon>Chromadorea</taxon>
        <taxon>Rhabditida</taxon>
        <taxon>Tylenchina</taxon>
        <taxon>Panagrolaimomorpha</taxon>
        <taxon>Strongyloidoidea</taxon>
        <taxon>Strongyloididae</taxon>
        <taxon>Parastrongyloides</taxon>
    </lineage>
</organism>
<sequence length="826" mass="96557">MDGAVLAYGNLNINGNCPYRSGQSTVEAFVNRDGILVPRRPTEKELFKDQLRYLFSVQSISESTAKIYPCAIYRTHFSTPNIFIEGHDYELIDDGVQHIHVITKPIESQFFKPLVKVDDMKYSDFYANEDVSITNVLYDNDKKLKMIEQSVTIDNKILVKDYGIYNISYFCDPCNKDNIPVTTYKIYFFGPQQDYELISTELHIYKHDELSFTPNCSFSSYSFGYLDMISYGDDVLYVSILNNYHVKGYKGFEVIGNEVYYIKEKNPNNILRCYYKTPTYYVVQEYNFTRIDPSKLYEKSLHNDHIFTIYEATPEDLGNISDLNEILSSASNELSLLKNHVFNMEIQTMMLTILFVFIFYAIVILLFLIYFNNKESIILWFKKKRLVRKYPNVYSWCIKLNNTEKWSTYCSVIYSKNYGSSKVLCNKKKLILKEGEEIDDRIEELYNDTLVLSQSKLKSKIYAHYIDVKLCDRCYILSDHPTSQQIPQYWEMLYKDNISVVVSFSYTPPGDDSLMWKNFWPHCDMIYDNISIFKNESRETFIGGVNEYSYYVTCGEKSLAKNVKIYHVYRWKEHMMPEETIMLINLYKLVSASADKNAVLIDSSYGCDSGMFIYTYFACILESMLKDKTLTDPMNVIREIKECRYGGDIGAIEYGFLQKALVDFFLTGNILMDMDVYANFSTNFSAYTRSINLRVSSVPSELRTFLSFANVLDKGIVRQMCLGLHKVEEHDKDSLKELCSRWFDVENDPKLREMNRYHDIPCYDKYAIYSGEWPDYVNDPSTYLNANEISYFVTKDVERKLILCQVSFVTYPINLIFLGTNKFNSL</sequence>
<feature type="domain" description="Tyrosine-protein phosphatase" evidence="2">
    <location>
        <begin position="446"/>
        <end position="664"/>
    </location>
</feature>
<keyword evidence="1" id="KW-0472">Membrane</keyword>
<dbReference type="SUPFAM" id="SSF52799">
    <property type="entry name" value="(Phosphotyrosine protein) phosphatases II"/>
    <property type="match status" value="2"/>
</dbReference>
<dbReference type="InterPro" id="IPR000242">
    <property type="entry name" value="PTP_cat"/>
</dbReference>
<dbReference type="STRING" id="131310.A0A0N4Z582"/>
<reference evidence="4" key="1">
    <citation type="submission" date="2017-02" db="UniProtKB">
        <authorList>
            <consortium name="WormBaseParasite"/>
        </authorList>
    </citation>
    <scope>IDENTIFICATION</scope>
</reference>
<proteinExistence type="predicted"/>
<accession>A0A0N4Z582</accession>
<keyword evidence="3" id="KW-1185">Reference proteome</keyword>
<keyword evidence="1" id="KW-1133">Transmembrane helix</keyword>
<dbReference type="Gene3D" id="3.90.190.10">
    <property type="entry name" value="Protein tyrosine phosphatase superfamily"/>
    <property type="match status" value="1"/>
</dbReference>
<protein>
    <submittedName>
        <fullName evidence="4">Tyrosine-protein phosphatase domain-containing protein</fullName>
    </submittedName>
</protein>
<dbReference type="Proteomes" id="UP000038045">
    <property type="component" value="Unplaced"/>
</dbReference>
<dbReference type="InterPro" id="IPR056006">
    <property type="entry name" value="DUF7584"/>
</dbReference>
<dbReference type="GO" id="GO:0004725">
    <property type="term" value="F:protein tyrosine phosphatase activity"/>
    <property type="evidence" value="ECO:0007669"/>
    <property type="project" value="InterPro"/>
</dbReference>
<evidence type="ECO:0000313" key="3">
    <source>
        <dbReference type="Proteomes" id="UP000038045"/>
    </source>
</evidence>
<keyword evidence="1" id="KW-0812">Transmembrane</keyword>
<dbReference type="AlphaFoldDB" id="A0A0N4Z582"/>
<evidence type="ECO:0000313" key="4">
    <source>
        <dbReference type="WBParaSite" id="PTRK_0000218400.1"/>
    </source>
</evidence>
<dbReference type="SMART" id="SM00194">
    <property type="entry name" value="PTPc"/>
    <property type="match status" value="1"/>
</dbReference>
<dbReference type="InterPro" id="IPR056005">
    <property type="entry name" value="DUF7583"/>
</dbReference>
<dbReference type="Pfam" id="PF24486">
    <property type="entry name" value="DUF7583"/>
    <property type="match status" value="1"/>
</dbReference>
<dbReference type="WBParaSite" id="PTRK_0000218400.1">
    <property type="protein sequence ID" value="PTRK_0000218400.1"/>
    <property type="gene ID" value="PTRK_0000218400"/>
</dbReference>
<dbReference type="PANTHER" id="PTHR23219">
    <property type="entry name" value="TYROSINE-PROTEIN PHOSPHATASE C15H7.3-RELATED"/>
    <property type="match status" value="1"/>
</dbReference>
<dbReference type="InterPro" id="IPR029021">
    <property type="entry name" value="Prot-tyrosine_phosphatase-like"/>
</dbReference>
<evidence type="ECO:0000256" key="1">
    <source>
        <dbReference type="SAM" id="Phobius"/>
    </source>
</evidence>
<dbReference type="PANTHER" id="PTHR23219:SF13">
    <property type="entry name" value="TYROSINE-PROTEIN PHOSPHATASE DOMAIN-CONTAINING PROTEIN"/>
    <property type="match status" value="1"/>
</dbReference>
<name>A0A0N4Z582_PARTI</name>
<dbReference type="Pfam" id="PF24488">
    <property type="entry name" value="DUF7584"/>
    <property type="match status" value="1"/>
</dbReference>
<dbReference type="Pfam" id="PF00102">
    <property type="entry name" value="Y_phosphatase"/>
    <property type="match status" value="1"/>
</dbReference>
<evidence type="ECO:0000259" key="2">
    <source>
        <dbReference type="PROSITE" id="PS50055"/>
    </source>
</evidence>